<comment type="caution">
    <text evidence="1">The sequence shown here is derived from an EMBL/GenBank/DDBJ whole genome shotgun (WGS) entry which is preliminary data.</text>
</comment>
<proteinExistence type="predicted"/>
<organism evidence="1">
    <name type="scientific">marine sediment metagenome</name>
    <dbReference type="NCBI Taxonomy" id="412755"/>
    <lineage>
        <taxon>unclassified sequences</taxon>
        <taxon>metagenomes</taxon>
        <taxon>ecological metagenomes</taxon>
    </lineage>
</organism>
<reference evidence="1" key="1">
    <citation type="journal article" date="2015" name="Nature">
        <title>Complex archaea that bridge the gap between prokaryotes and eukaryotes.</title>
        <authorList>
            <person name="Spang A."/>
            <person name="Saw J.H."/>
            <person name="Jorgensen S.L."/>
            <person name="Zaremba-Niedzwiedzka K."/>
            <person name="Martijn J."/>
            <person name="Lind A.E."/>
            <person name="van Eijk R."/>
            <person name="Schleper C."/>
            <person name="Guy L."/>
            <person name="Ettema T.J."/>
        </authorList>
    </citation>
    <scope>NUCLEOTIDE SEQUENCE</scope>
</reference>
<feature type="non-terminal residue" evidence="1">
    <location>
        <position position="297"/>
    </location>
</feature>
<sequence length="297" mass="34333">MPKFTMRKKPPKFPRIKHKLPPNFAADYIKAVGSLSRKHKKDDESNIKRSLRLLDNLSQESWLAGRGEVWVPQPAKLSGYYPIIENVPYTTVRRATRKNTGKAERRKAWNAIASSTEPFLPLFAREPGPLDRAQKRRFLAHAMVSLPTVKGRSPAFLGKRVPGQLDPVSRSIIPIQQMSPEDWDKGFTMKKFSFTEDISKAARRMSNYKPRVVAPNVHAPKADLKEMLRRATDTKVRLEPENQSDSQYMLQQMVVTSQTYGLSDIERQCYEDGFRDWLKKAKRKVRQIWKRSARILK</sequence>
<name>A0A0F9DX70_9ZZZZ</name>
<gene>
    <name evidence="1" type="ORF">LCGC14_2146000</name>
</gene>
<dbReference type="AlphaFoldDB" id="A0A0F9DX70"/>
<dbReference type="EMBL" id="LAZR01027239">
    <property type="protein sequence ID" value="KKL66334.1"/>
    <property type="molecule type" value="Genomic_DNA"/>
</dbReference>
<evidence type="ECO:0000313" key="1">
    <source>
        <dbReference type="EMBL" id="KKL66334.1"/>
    </source>
</evidence>
<protein>
    <submittedName>
        <fullName evidence="1">Uncharacterized protein</fullName>
    </submittedName>
</protein>
<accession>A0A0F9DX70</accession>